<evidence type="ECO:0000256" key="1">
    <source>
        <dbReference type="ARBA" id="ARBA00004651"/>
    </source>
</evidence>
<protein>
    <submittedName>
        <fullName evidence="12">Putative ABC transporter permease/ATP-binding protein</fullName>
    </submittedName>
</protein>
<name>I0IC02_PHYMF</name>
<evidence type="ECO:0000256" key="2">
    <source>
        <dbReference type="ARBA" id="ARBA00022448"/>
    </source>
</evidence>
<keyword evidence="5" id="KW-0547">Nucleotide-binding</keyword>
<dbReference type="InterPro" id="IPR003593">
    <property type="entry name" value="AAA+_ATPase"/>
</dbReference>
<feature type="transmembrane region" description="Helical" evidence="9">
    <location>
        <begin position="205"/>
        <end position="222"/>
    </location>
</feature>
<dbReference type="PANTHER" id="PTHR24221:SF654">
    <property type="entry name" value="ATP-BINDING CASSETTE SUB-FAMILY B MEMBER 6"/>
    <property type="match status" value="1"/>
</dbReference>
<dbReference type="eggNOG" id="COG1132">
    <property type="taxonomic scope" value="Bacteria"/>
</dbReference>
<dbReference type="RefSeq" id="WP_014436010.1">
    <property type="nucleotide sequence ID" value="NC_017080.1"/>
</dbReference>
<dbReference type="STRING" id="1142394.PSMK_06310"/>
<dbReference type="FunFam" id="3.40.50.300:FF:000221">
    <property type="entry name" value="Multidrug ABC transporter ATP-binding protein"/>
    <property type="match status" value="1"/>
</dbReference>
<dbReference type="Gene3D" id="3.40.50.300">
    <property type="entry name" value="P-loop containing nucleotide triphosphate hydrolases"/>
    <property type="match status" value="1"/>
</dbReference>
<keyword evidence="3" id="KW-1003">Cell membrane</keyword>
<feature type="transmembrane region" description="Helical" evidence="9">
    <location>
        <begin position="178"/>
        <end position="199"/>
    </location>
</feature>
<evidence type="ECO:0000256" key="4">
    <source>
        <dbReference type="ARBA" id="ARBA00022692"/>
    </source>
</evidence>
<dbReference type="SUPFAM" id="SSF52540">
    <property type="entry name" value="P-loop containing nucleoside triphosphate hydrolases"/>
    <property type="match status" value="1"/>
</dbReference>
<dbReference type="GO" id="GO:0140359">
    <property type="term" value="F:ABC-type transporter activity"/>
    <property type="evidence" value="ECO:0007669"/>
    <property type="project" value="InterPro"/>
</dbReference>
<dbReference type="Proteomes" id="UP000007881">
    <property type="component" value="Chromosome"/>
</dbReference>
<dbReference type="InterPro" id="IPR039421">
    <property type="entry name" value="Type_1_exporter"/>
</dbReference>
<dbReference type="HOGENOM" id="CLU_000604_84_3_0"/>
<dbReference type="PROSITE" id="PS50929">
    <property type="entry name" value="ABC_TM1F"/>
    <property type="match status" value="1"/>
</dbReference>
<dbReference type="PROSITE" id="PS50893">
    <property type="entry name" value="ABC_TRANSPORTER_2"/>
    <property type="match status" value="1"/>
</dbReference>
<dbReference type="InterPro" id="IPR003439">
    <property type="entry name" value="ABC_transporter-like_ATP-bd"/>
</dbReference>
<dbReference type="SMART" id="SM00382">
    <property type="entry name" value="AAA"/>
    <property type="match status" value="1"/>
</dbReference>
<dbReference type="GO" id="GO:0016887">
    <property type="term" value="F:ATP hydrolysis activity"/>
    <property type="evidence" value="ECO:0007669"/>
    <property type="project" value="InterPro"/>
</dbReference>
<dbReference type="GO" id="GO:0005886">
    <property type="term" value="C:plasma membrane"/>
    <property type="evidence" value="ECO:0007669"/>
    <property type="project" value="UniProtKB-SubCell"/>
</dbReference>
<dbReference type="InterPro" id="IPR036640">
    <property type="entry name" value="ABC1_TM_sf"/>
</dbReference>
<evidence type="ECO:0000256" key="7">
    <source>
        <dbReference type="ARBA" id="ARBA00022989"/>
    </source>
</evidence>
<dbReference type="Pfam" id="PF00664">
    <property type="entry name" value="ABC_membrane"/>
    <property type="match status" value="1"/>
</dbReference>
<evidence type="ECO:0000256" key="9">
    <source>
        <dbReference type="SAM" id="Phobius"/>
    </source>
</evidence>
<keyword evidence="13" id="KW-1185">Reference proteome</keyword>
<evidence type="ECO:0000313" key="13">
    <source>
        <dbReference type="Proteomes" id="UP000007881"/>
    </source>
</evidence>
<dbReference type="Gene3D" id="1.20.1560.10">
    <property type="entry name" value="ABC transporter type 1, transmembrane domain"/>
    <property type="match status" value="1"/>
</dbReference>
<dbReference type="InterPro" id="IPR027417">
    <property type="entry name" value="P-loop_NTPase"/>
</dbReference>
<dbReference type="SUPFAM" id="SSF90123">
    <property type="entry name" value="ABC transporter transmembrane region"/>
    <property type="match status" value="1"/>
</dbReference>
<evidence type="ECO:0000259" key="11">
    <source>
        <dbReference type="PROSITE" id="PS50929"/>
    </source>
</evidence>
<proteinExistence type="predicted"/>
<evidence type="ECO:0000259" key="10">
    <source>
        <dbReference type="PROSITE" id="PS50893"/>
    </source>
</evidence>
<dbReference type="PANTHER" id="PTHR24221">
    <property type="entry name" value="ATP-BINDING CASSETTE SUB-FAMILY B"/>
    <property type="match status" value="1"/>
</dbReference>
<sequence length="622" mass="67020">MLLRFKRLLVLLVAGALLSAASFGAGLGMLFPVMQLLLNPQTDLRPTLRDAAQRGPGWLQGPANGVIDLLPGTPFTQFVSLLGVIVLFTIVGSIGRYLQTASVQDVTIYAEQWWRKRLFRRAIRVPLPRLHSDAAVKRERKRWGPPAGLEKGPTGGVSDLIARLTGDVTQMCAGYPILLGRTFEALLQGAVGVAVAFIMNWRLSLVALIVAPLLGFIIVLSGKRIRVSTRRELSYRGSVLRTLTQAFTALATVKTHNAEGVERRRFQNVQRRVLRERLKVRRIKAASSPLMDTLALIGVVLTASVAAWWVFNRGVQPEELVVVLGALVAAGSKLKPLANLTNELQAAAAAADRVIALDEELPAEPTDWPGRRGLPPAPAGSLSVAFEGVVHRYPNADRDAVAGVDLHVPAGHRVAIVGGNGSGKTTLVNHLPRLLEPTRGRILLGGVDVASLDLKSLRERIAVVSQKTALFGGTIAENIAYGRGHAAREDVVDAAKRAFAHDFIDRLPDGYDAVLGEGGVGLSGGQGQRISIARAILRDAPVLILDEATSQVDADSELKIKLAMDRLAEGRTTLLIAHRLSTVVDADEIVVMDDGRIVDRGTHEELLGASEIYRRLVDAQLV</sequence>
<dbReference type="InterPro" id="IPR011527">
    <property type="entry name" value="ABC1_TM_dom"/>
</dbReference>
<evidence type="ECO:0000256" key="5">
    <source>
        <dbReference type="ARBA" id="ARBA00022741"/>
    </source>
</evidence>
<dbReference type="KEGG" id="phm:PSMK_06310"/>
<organism evidence="12 13">
    <name type="scientific">Phycisphaera mikurensis (strain NBRC 102666 / KCTC 22515 / FYK2301M01)</name>
    <dbReference type="NCBI Taxonomy" id="1142394"/>
    <lineage>
        <taxon>Bacteria</taxon>
        <taxon>Pseudomonadati</taxon>
        <taxon>Planctomycetota</taxon>
        <taxon>Phycisphaerae</taxon>
        <taxon>Phycisphaerales</taxon>
        <taxon>Phycisphaeraceae</taxon>
        <taxon>Phycisphaera</taxon>
    </lineage>
</organism>
<keyword evidence="6 12" id="KW-0067">ATP-binding</keyword>
<evidence type="ECO:0000256" key="3">
    <source>
        <dbReference type="ARBA" id="ARBA00022475"/>
    </source>
</evidence>
<keyword evidence="2" id="KW-0813">Transport</keyword>
<dbReference type="GO" id="GO:0034040">
    <property type="term" value="F:ATPase-coupled lipid transmembrane transporter activity"/>
    <property type="evidence" value="ECO:0007669"/>
    <property type="project" value="TreeGrafter"/>
</dbReference>
<feature type="transmembrane region" description="Helical" evidence="9">
    <location>
        <begin position="290"/>
        <end position="311"/>
    </location>
</feature>
<evidence type="ECO:0000256" key="6">
    <source>
        <dbReference type="ARBA" id="ARBA00022840"/>
    </source>
</evidence>
<feature type="domain" description="ABC transporter" evidence="10">
    <location>
        <begin position="384"/>
        <end position="619"/>
    </location>
</feature>
<dbReference type="Pfam" id="PF00005">
    <property type="entry name" value="ABC_tran"/>
    <property type="match status" value="1"/>
</dbReference>
<feature type="transmembrane region" description="Helical" evidence="9">
    <location>
        <begin position="78"/>
        <end position="98"/>
    </location>
</feature>
<evidence type="ECO:0000313" key="12">
    <source>
        <dbReference type="EMBL" id="BAM02790.1"/>
    </source>
</evidence>
<evidence type="ECO:0000256" key="8">
    <source>
        <dbReference type="ARBA" id="ARBA00023136"/>
    </source>
</evidence>
<keyword evidence="8 9" id="KW-0472">Membrane</keyword>
<dbReference type="EMBL" id="AP012338">
    <property type="protein sequence ID" value="BAM02790.1"/>
    <property type="molecule type" value="Genomic_DNA"/>
</dbReference>
<keyword evidence="4 9" id="KW-0812">Transmembrane</keyword>
<keyword evidence="7 9" id="KW-1133">Transmembrane helix</keyword>
<feature type="domain" description="ABC transmembrane type-1" evidence="11">
    <location>
        <begin position="69"/>
        <end position="346"/>
    </location>
</feature>
<comment type="subcellular location">
    <subcellularLocation>
        <location evidence="1">Cell membrane</location>
        <topology evidence="1">Multi-pass membrane protein</topology>
    </subcellularLocation>
</comment>
<gene>
    <name evidence="12" type="ordered locus">PSMK_06310</name>
</gene>
<dbReference type="AlphaFoldDB" id="I0IC02"/>
<reference evidence="12 13" key="1">
    <citation type="submission" date="2012-02" db="EMBL/GenBank/DDBJ databases">
        <title>Complete genome sequence of Phycisphaera mikurensis NBRC 102666.</title>
        <authorList>
            <person name="Ankai A."/>
            <person name="Hosoyama A."/>
            <person name="Terui Y."/>
            <person name="Sekine M."/>
            <person name="Fukai R."/>
            <person name="Kato Y."/>
            <person name="Nakamura S."/>
            <person name="Yamada-Narita S."/>
            <person name="Kawakoshi A."/>
            <person name="Fukunaga Y."/>
            <person name="Yamazaki S."/>
            <person name="Fujita N."/>
        </authorList>
    </citation>
    <scope>NUCLEOTIDE SEQUENCE [LARGE SCALE GENOMIC DNA]</scope>
    <source>
        <strain evidence="13">NBRC 102666 / KCTC 22515 / FYK2301M01</strain>
    </source>
</reference>
<accession>I0IC02</accession>
<dbReference type="GO" id="GO:0005524">
    <property type="term" value="F:ATP binding"/>
    <property type="evidence" value="ECO:0007669"/>
    <property type="project" value="UniProtKB-KW"/>
</dbReference>